<dbReference type="PROSITE" id="PS50293">
    <property type="entry name" value="TPR_REGION"/>
    <property type="match status" value="1"/>
</dbReference>
<accession>A0A419F1L9</accession>
<organism evidence="10 11">
    <name type="scientific">Candidatus Abyssobacteria bacterium SURF_17</name>
    <dbReference type="NCBI Taxonomy" id="2093361"/>
    <lineage>
        <taxon>Bacteria</taxon>
        <taxon>Pseudomonadati</taxon>
        <taxon>Candidatus Hydrogenedentota</taxon>
        <taxon>Candidatus Abyssobacteria</taxon>
    </lineage>
</organism>
<evidence type="ECO:0000256" key="2">
    <source>
        <dbReference type="ARBA" id="ARBA00022729"/>
    </source>
</evidence>
<dbReference type="Pfam" id="PF00263">
    <property type="entry name" value="Secretin"/>
    <property type="match status" value="1"/>
</dbReference>
<feature type="chain" id="PRO_5019579420" evidence="8">
    <location>
        <begin position="33"/>
        <end position="831"/>
    </location>
</feature>
<dbReference type="InterPro" id="IPR050810">
    <property type="entry name" value="Bact_Secretion_Sys_Channel"/>
</dbReference>
<comment type="similarity">
    <text evidence="7">Belongs to the bacterial secretin family.</text>
</comment>
<dbReference type="InterPro" id="IPR004846">
    <property type="entry name" value="T2SS/T3SS_dom"/>
</dbReference>
<evidence type="ECO:0000256" key="4">
    <source>
        <dbReference type="ARBA" id="ARBA00022803"/>
    </source>
</evidence>
<keyword evidence="2 8" id="KW-0732">Signal</keyword>
<dbReference type="EMBL" id="QZKI01000050">
    <property type="protein sequence ID" value="RJP72078.1"/>
    <property type="molecule type" value="Genomic_DNA"/>
</dbReference>
<dbReference type="AlphaFoldDB" id="A0A419F1L9"/>
<dbReference type="InterPro" id="IPR011990">
    <property type="entry name" value="TPR-like_helical_dom_sf"/>
</dbReference>
<evidence type="ECO:0000256" key="3">
    <source>
        <dbReference type="ARBA" id="ARBA00022737"/>
    </source>
</evidence>
<keyword evidence="5" id="KW-0472">Membrane</keyword>
<dbReference type="PANTHER" id="PTHR30332">
    <property type="entry name" value="PROBABLE GENERAL SECRETION PATHWAY PROTEIN D"/>
    <property type="match status" value="1"/>
</dbReference>
<comment type="subcellular location">
    <subcellularLocation>
        <location evidence="1">Membrane</location>
    </subcellularLocation>
</comment>
<reference evidence="10 11" key="1">
    <citation type="journal article" date="2017" name="ISME J.">
        <title>Energy and carbon metabolisms in a deep terrestrial subsurface fluid microbial community.</title>
        <authorList>
            <person name="Momper L."/>
            <person name="Jungbluth S.P."/>
            <person name="Lee M.D."/>
            <person name="Amend J.P."/>
        </authorList>
    </citation>
    <scope>NUCLEOTIDE SEQUENCE [LARGE SCALE GENOMIC DNA]</scope>
    <source>
        <strain evidence="10">SURF_17</strain>
    </source>
</reference>
<dbReference type="SUPFAM" id="SSF48452">
    <property type="entry name" value="TPR-like"/>
    <property type="match status" value="1"/>
</dbReference>
<evidence type="ECO:0000256" key="1">
    <source>
        <dbReference type="ARBA" id="ARBA00004370"/>
    </source>
</evidence>
<keyword evidence="3" id="KW-0677">Repeat</keyword>
<feature type="repeat" description="TPR" evidence="6">
    <location>
        <begin position="110"/>
        <end position="143"/>
    </location>
</feature>
<dbReference type="Pfam" id="PF07719">
    <property type="entry name" value="TPR_2"/>
    <property type="match status" value="1"/>
</dbReference>
<dbReference type="Proteomes" id="UP000285961">
    <property type="component" value="Unassembled WGS sequence"/>
</dbReference>
<dbReference type="PROSITE" id="PS50005">
    <property type="entry name" value="TPR"/>
    <property type="match status" value="2"/>
</dbReference>
<dbReference type="Gene3D" id="3.30.1370.120">
    <property type="match status" value="1"/>
</dbReference>
<dbReference type="PANTHER" id="PTHR30332:SF24">
    <property type="entry name" value="SECRETIN GSPD-RELATED"/>
    <property type="match status" value="1"/>
</dbReference>
<evidence type="ECO:0000256" key="8">
    <source>
        <dbReference type="SAM" id="SignalP"/>
    </source>
</evidence>
<protein>
    <submittedName>
        <fullName evidence="10">Tetratricopeptide repeat protein</fullName>
    </submittedName>
</protein>
<feature type="domain" description="Type II/III secretion system secretin-like" evidence="9">
    <location>
        <begin position="634"/>
        <end position="820"/>
    </location>
</feature>
<dbReference type="SMART" id="SM00028">
    <property type="entry name" value="TPR"/>
    <property type="match status" value="3"/>
</dbReference>
<gene>
    <name evidence="10" type="ORF">C4532_06535</name>
</gene>
<evidence type="ECO:0000313" key="10">
    <source>
        <dbReference type="EMBL" id="RJP72078.1"/>
    </source>
</evidence>
<evidence type="ECO:0000256" key="7">
    <source>
        <dbReference type="RuleBase" id="RU004003"/>
    </source>
</evidence>
<dbReference type="InterPro" id="IPR019734">
    <property type="entry name" value="TPR_rpt"/>
</dbReference>
<keyword evidence="4 6" id="KW-0802">TPR repeat</keyword>
<dbReference type="Gene3D" id="1.25.40.10">
    <property type="entry name" value="Tetratricopeptide repeat domain"/>
    <property type="match status" value="1"/>
</dbReference>
<feature type="signal peptide" evidence="8">
    <location>
        <begin position="1"/>
        <end position="32"/>
    </location>
</feature>
<comment type="caution">
    <text evidence="10">The sequence shown here is derived from an EMBL/GenBank/DDBJ whole genome shotgun (WGS) entry which is preliminary data.</text>
</comment>
<proteinExistence type="inferred from homology"/>
<dbReference type="GO" id="GO:0009306">
    <property type="term" value="P:protein secretion"/>
    <property type="evidence" value="ECO:0007669"/>
    <property type="project" value="InterPro"/>
</dbReference>
<sequence length="831" mass="92070">MENIVPGRMPKAAWMVCFAFLATLMCVLPVAAQEKASPPPGTAAQYESYIDKGNQYLGQGKYREAIAEFNRALLLDPTSEAAKRGVIKANQEIAARSAVPDVLTIERDRVNFHLSKGTEHYDAGMYDEAMAEWEQVLEIDPANKLAHSLIEAAKRAKVDYLLEKGHDEFFGGDVDAAISTWEEARSIVPASKVLDDLITQAHEVRHAKEMGRIDAELKVEMQRVSEFINQKDFLPEGADADGIKRKDESLRPTPAAKKEFGAREAIMKELSQPVAFDFECEPLRGVIKFLIEITGINILVDEEVFEQYGKLEDCYGNKVERKEIFVTINVSELPLESALNGMLRQHGLGFSIERDFIYVSVPDVLRGQSFEQLETRFYHLQDTSRLSLPKIDVSGSASTVSLGTGGRTLDLASGGSLVGRVRTPTSQQLQEVEPDYYSMSVPKLVNILRSFIPAVLDPSKQTTGRRTAVVGQDRKYGGLRRGTDQFQLFDSPRLMWADASGREILSLIDFDPHTNTLIIRNTPTNLDMIEVFLDHLDQKPRQIAVESRFISYSITEARKVGIDFTFGGVNAIGGFSGLAEFSADTLSDGSFIDFSLNTDIGDDISGDFEGRGGNMVFRYTKSDGDFLAATINMLSELRNTRVVSAPRLVTLNNKPAVIQDIVTRSFRSDLTVESNIVTPEAGQTTTTTSIDQEFTDVTEGVTLSITPQIQPDNTIRLFILPDVAQIIATDEFETETGSEGQVIVNTVTRPQVARQSIFTNVVVDDGDTIVIGGLIQNRSDFQNTGVPFFKDIPLIGRVFENETQVNDMTNLLIFITVNIMDSRGVAYTRLK</sequence>
<name>A0A419F1L9_9BACT</name>
<evidence type="ECO:0000256" key="6">
    <source>
        <dbReference type="PROSITE-ProRule" id="PRU00339"/>
    </source>
</evidence>
<feature type="repeat" description="TPR" evidence="6">
    <location>
        <begin position="46"/>
        <end position="79"/>
    </location>
</feature>
<dbReference type="InterPro" id="IPR013105">
    <property type="entry name" value="TPR_2"/>
</dbReference>
<evidence type="ECO:0000259" key="9">
    <source>
        <dbReference type="Pfam" id="PF00263"/>
    </source>
</evidence>
<evidence type="ECO:0000313" key="11">
    <source>
        <dbReference type="Proteomes" id="UP000285961"/>
    </source>
</evidence>
<dbReference type="GO" id="GO:0016020">
    <property type="term" value="C:membrane"/>
    <property type="evidence" value="ECO:0007669"/>
    <property type="project" value="UniProtKB-SubCell"/>
</dbReference>
<dbReference type="InterPro" id="IPR038591">
    <property type="entry name" value="NolW-like_sf"/>
</dbReference>
<dbReference type="GO" id="GO:0015627">
    <property type="term" value="C:type II protein secretion system complex"/>
    <property type="evidence" value="ECO:0007669"/>
    <property type="project" value="TreeGrafter"/>
</dbReference>
<evidence type="ECO:0000256" key="5">
    <source>
        <dbReference type="ARBA" id="ARBA00023136"/>
    </source>
</evidence>